<dbReference type="PANTHER" id="PTHR31669">
    <property type="entry name" value="PROTEIN FAR1-RELATED SEQUENCE 10-RELATED"/>
    <property type="match status" value="1"/>
</dbReference>
<keyword evidence="10" id="KW-1185">Reference proteome</keyword>
<dbReference type="GO" id="GO:0008270">
    <property type="term" value="F:zinc ion binding"/>
    <property type="evidence" value="ECO:0007669"/>
    <property type="project" value="UniProtKB-UniRule"/>
</dbReference>
<evidence type="ECO:0000256" key="7">
    <source>
        <dbReference type="SAM" id="MobiDB-lite"/>
    </source>
</evidence>
<comment type="similarity">
    <text evidence="1 6">Belongs to the FHY3/FAR1 family.</text>
</comment>
<dbReference type="InterPro" id="IPR007527">
    <property type="entry name" value="Znf_SWIM"/>
</dbReference>
<evidence type="ECO:0000256" key="6">
    <source>
        <dbReference type="RuleBase" id="RU367018"/>
    </source>
</evidence>
<evidence type="ECO:0000256" key="1">
    <source>
        <dbReference type="ARBA" id="ARBA00005889"/>
    </source>
</evidence>
<organism evidence="9 10">
    <name type="scientific">Panicum miliaceum</name>
    <name type="common">Proso millet</name>
    <name type="synonym">Broomcorn millet</name>
    <dbReference type="NCBI Taxonomy" id="4540"/>
    <lineage>
        <taxon>Eukaryota</taxon>
        <taxon>Viridiplantae</taxon>
        <taxon>Streptophyta</taxon>
        <taxon>Embryophyta</taxon>
        <taxon>Tracheophyta</taxon>
        <taxon>Spermatophyta</taxon>
        <taxon>Magnoliopsida</taxon>
        <taxon>Liliopsida</taxon>
        <taxon>Poales</taxon>
        <taxon>Poaceae</taxon>
        <taxon>PACMAD clade</taxon>
        <taxon>Panicoideae</taxon>
        <taxon>Panicodae</taxon>
        <taxon>Paniceae</taxon>
        <taxon>Panicinae</taxon>
        <taxon>Panicum</taxon>
        <taxon>Panicum sect. Panicum</taxon>
    </lineage>
</organism>
<name>A0A3L6QGU9_PANMI</name>
<evidence type="ECO:0000256" key="4">
    <source>
        <dbReference type="ARBA" id="ARBA00022833"/>
    </source>
</evidence>
<dbReference type="InterPro" id="IPR018289">
    <property type="entry name" value="MULE_transposase_dom"/>
</dbReference>
<proteinExistence type="inferred from homology"/>
<dbReference type="PANTHER" id="PTHR31669:SF307">
    <property type="entry name" value="PROTEIN FAR1-RELATED SEQUENCE"/>
    <property type="match status" value="1"/>
</dbReference>
<dbReference type="GO" id="GO:0005634">
    <property type="term" value="C:nucleus"/>
    <property type="evidence" value="ECO:0007669"/>
    <property type="project" value="UniProtKB-SubCell"/>
</dbReference>
<dbReference type="SMART" id="SM00575">
    <property type="entry name" value="ZnF_PMZ"/>
    <property type="match status" value="1"/>
</dbReference>
<comment type="subcellular location">
    <subcellularLocation>
        <location evidence="6">Nucleus</location>
    </subcellularLocation>
</comment>
<evidence type="ECO:0000256" key="2">
    <source>
        <dbReference type="ARBA" id="ARBA00022723"/>
    </source>
</evidence>
<keyword evidence="3 5" id="KW-0863">Zinc-finger</keyword>
<comment type="function">
    <text evidence="6">Putative transcription activator involved in regulating light control of development.</text>
</comment>
<feature type="region of interest" description="Disordered" evidence="7">
    <location>
        <begin position="606"/>
        <end position="663"/>
    </location>
</feature>
<accession>A0A3L6QGU9</accession>
<comment type="caution">
    <text evidence="9">The sequence shown here is derived from an EMBL/GenBank/DDBJ whole genome shotgun (WGS) entry which is preliminary data.</text>
</comment>
<gene>
    <name evidence="9" type="ORF">C2845_PM12G14680</name>
</gene>
<keyword evidence="6" id="KW-0539">Nucleus</keyword>
<dbReference type="Proteomes" id="UP000275267">
    <property type="component" value="Unassembled WGS sequence"/>
</dbReference>
<sequence length="663" mass="75233">MVSVEDDGSCGYDGGKDDDVAESWELAGENLVADVEEVDDEAAESIGTQPVNYSQDDALLDYEINPTVLGDCRCVTSDHSSKKRSLSILQYSWEVGFGIRFGTSSRNRVNKYRTMQELVCEKEGEWNSHSKIGQCIKDMIRYLRENNVSLSRVHCIMGSIFGSMENIPFNQRTIRAVCAQIAKDQKDDDLGKTLEVFRKMRAEDPGFQFSVDLDGDKKIKTLIWTSGWSRSQYALFGDAITFDTTYCTNIYKIPFGIFVGVNNHFQSVLSAGVLMRDETAKFCLVFKEFLTLMGGKAPITHSHSSDQCKAMTRAIREVMPPGTTHLWCKWHILKDAPEEFGPLFGEKSPFRREFIYIINEMLAVDGFEAAWQDLVERYDLKNHAYMQRTYNKRKMWAKPWAKDKFCARVASTQRSESANSILKKVIPRNCSMNRFVDQYRKLLIIRASPEHKAEHKTKQFKPRAKRVYAIEKHAISIYTKNTYGLFRQEVDRAAQYRVVQGSDDKQFFAVHSNAEFRKKWARMEFCVTVENDGEKYNCECGLYNHFGMLCCHAIKVLIYLGVPKIPDAHIMKRAEADQDAADILMGHLNSARKEISSLLEGKQNQPAYNSASGCSPDTDAHSLSESDPDLPSCNKYGAAGSSAYMSDSDLESMRVPTVDRQVG</sequence>
<feature type="compositionally biased region" description="Polar residues" evidence="7">
    <location>
        <begin position="606"/>
        <end position="617"/>
    </location>
</feature>
<dbReference type="AlphaFoldDB" id="A0A3L6QGU9"/>
<evidence type="ECO:0000256" key="3">
    <source>
        <dbReference type="ARBA" id="ARBA00022771"/>
    </source>
</evidence>
<keyword evidence="4 6" id="KW-0862">Zinc</keyword>
<evidence type="ECO:0000256" key="5">
    <source>
        <dbReference type="PROSITE-ProRule" id="PRU00325"/>
    </source>
</evidence>
<dbReference type="GO" id="GO:0006355">
    <property type="term" value="P:regulation of DNA-templated transcription"/>
    <property type="evidence" value="ECO:0007669"/>
    <property type="project" value="UniProtKB-UniRule"/>
</dbReference>
<reference evidence="10" key="1">
    <citation type="journal article" date="2019" name="Nat. Commun.">
        <title>The genome of broomcorn millet.</title>
        <authorList>
            <person name="Zou C."/>
            <person name="Miki D."/>
            <person name="Li D."/>
            <person name="Tang Q."/>
            <person name="Xiao L."/>
            <person name="Rajput S."/>
            <person name="Deng P."/>
            <person name="Jia W."/>
            <person name="Huang R."/>
            <person name="Zhang M."/>
            <person name="Sun Y."/>
            <person name="Hu J."/>
            <person name="Fu X."/>
            <person name="Schnable P.S."/>
            <person name="Li F."/>
            <person name="Zhang H."/>
            <person name="Feng B."/>
            <person name="Zhu X."/>
            <person name="Liu R."/>
            <person name="Schnable J.C."/>
            <person name="Zhu J.-K."/>
            <person name="Zhang H."/>
        </authorList>
    </citation>
    <scope>NUCLEOTIDE SEQUENCE [LARGE SCALE GENOMIC DNA]</scope>
</reference>
<dbReference type="Pfam" id="PF10551">
    <property type="entry name" value="MULE"/>
    <property type="match status" value="1"/>
</dbReference>
<protein>
    <recommendedName>
        <fullName evidence="6">Protein FAR1-RELATED SEQUENCE</fullName>
    </recommendedName>
</protein>
<evidence type="ECO:0000313" key="9">
    <source>
        <dbReference type="EMBL" id="RLM79844.1"/>
    </source>
</evidence>
<keyword evidence="2 6" id="KW-0479">Metal-binding</keyword>
<feature type="domain" description="SWIM-type" evidence="8">
    <location>
        <begin position="525"/>
        <end position="561"/>
    </location>
</feature>
<evidence type="ECO:0000259" key="8">
    <source>
        <dbReference type="PROSITE" id="PS50966"/>
    </source>
</evidence>
<dbReference type="STRING" id="4540.A0A3L6QGU9"/>
<dbReference type="PROSITE" id="PS50966">
    <property type="entry name" value="ZF_SWIM"/>
    <property type="match status" value="1"/>
</dbReference>
<dbReference type="InterPro" id="IPR031052">
    <property type="entry name" value="FHY3/FAR1"/>
</dbReference>
<dbReference type="Pfam" id="PF04434">
    <property type="entry name" value="SWIM"/>
    <property type="match status" value="1"/>
</dbReference>
<dbReference type="OrthoDB" id="691737at2759"/>
<dbReference type="InterPro" id="IPR006564">
    <property type="entry name" value="Znf_PMZ"/>
</dbReference>
<dbReference type="EMBL" id="PQIB02000012">
    <property type="protein sequence ID" value="RLM79844.1"/>
    <property type="molecule type" value="Genomic_DNA"/>
</dbReference>
<evidence type="ECO:0000313" key="10">
    <source>
        <dbReference type="Proteomes" id="UP000275267"/>
    </source>
</evidence>